<evidence type="ECO:0000313" key="4">
    <source>
        <dbReference type="EMBL" id="MDQ0509631.1"/>
    </source>
</evidence>
<dbReference type="PANTHER" id="PTHR11365">
    <property type="entry name" value="5-OXOPROLINASE RELATED"/>
    <property type="match status" value="1"/>
</dbReference>
<dbReference type="Pfam" id="PF01968">
    <property type="entry name" value="Hydantoinase_A"/>
    <property type="match status" value="1"/>
</dbReference>
<dbReference type="Pfam" id="PF19278">
    <property type="entry name" value="Hydant_A_C"/>
    <property type="match status" value="1"/>
</dbReference>
<proteinExistence type="predicted"/>
<evidence type="ECO:0000313" key="5">
    <source>
        <dbReference type="Proteomes" id="UP001235094"/>
    </source>
</evidence>
<dbReference type="PANTHER" id="PTHR11365:SF23">
    <property type="entry name" value="HYPOTHETICAL 5-OXOPROLINASE (EUROFUNG)-RELATED"/>
    <property type="match status" value="1"/>
</dbReference>
<gene>
    <name evidence="4" type="ORF">QOZ99_000508</name>
</gene>
<sequence>MGVDTGGTFCDLVVIDAQGQTSVHKSPSTPHDNAQGVFDVLRVAEGVRSGSAGTFYSNIESFSLGTTIATNTVVTHTGAKVGLITTMGHADMISIMRVNGRVAGRPLSEIQNYSITSKPAPIIPKSRIVELNERIDYAGDVVIPLKDDEALAAIARLVEAGVESIAVSLLWSFVNPAHEQRIEALIKERHPAIFVSLGSSLSRRLGEYERTEAAVINGYVAIEVKKYLQKVSGGLASSGVTTPMLVMHSAGGVGTEANSSKRPITTLFSGPAGGVVASRRVCEAAGYRNVVCADVGGTTFDVGLIVDGRPLIRSTSIIDQRVLYCPTIDIVSIGAGGGSIAFVDPVTRRLSVGPQSAGAFPGPACYGRGGAYPTVTDANLVLGYMDPVSFLGGRFPLDRAAAETALATHVAGPLGISVEDAAIGIFSIVNAKMADLVRKVTVERGHDPRDFVLCAYGGLGPLHAPFYASDLDAMAVLIPLGEISSAFSAYGVAMADVLHVHERSITLREPFVQADIRAVFDELVDEAHAQLQSDGIAARDRQMRHFVEVRYVGQLNDLVVEIPDLAIGGGEIRGMFEQLYVEAFGPGAAWDNAPIEIVGFRLEAIGLRNKYAVGDQPVGPAPAPIASREVYWPQSGAYVATAIYRGGEVLTGARIEGPAILEYSTTTITVPPRWNCGVDRVGNLILKKSGSAS</sequence>
<accession>A0ABU0LLQ3</accession>
<evidence type="ECO:0000259" key="2">
    <source>
        <dbReference type="Pfam" id="PF05378"/>
    </source>
</evidence>
<comment type="caution">
    <text evidence="4">The sequence shown here is derived from an EMBL/GenBank/DDBJ whole genome shotgun (WGS) entry which is preliminary data.</text>
</comment>
<dbReference type="EC" id="3.5.2.14" evidence="4"/>
<reference evidence="4 5" key="1">
    <citation type="submission" date="2023-07" db="EMBL/GenBank/DDBJ databases">
        <title>Genomic Encyclopedia of Type Strains, Phase IV (KMG-IV): sequencing the most valuable type-strain genomes for metagenomic binning, comparative biology and taxonomic classification.</title>
        <authorList>
            <person name="Goeker M."/>
        </authorList>
    </citation>
    <scope>NUCLEOTIDE SEQUENCE [LARGE SCALE GENOMIC DNA]</scope>
    <source>
        <strain evidence="4 5">DSM 15561</strain>
    </source>
</reference>
<dbReference type="InterPro" id="IPR045079">
    <property type="entry name" value="Oxoprolinase-like"/>
</dbReference>
<feature type="domain" description="Hydantoinase/oxoprolinase N-terminal" evidence="2">
    <location>
        <begin position="1"/>
        <end position="188"/>
    </location>
</feature>
<organism evidence="4 5">
    <name type="scientific">Ancylobacter amanitiformis</name>
    <dbReference type="NCBI Taxonomy" id="217069"/>
    <lineage>
        <taxon>Bacteria</taxon>
        <taxon>Pseudomonadati</taxon>
        <taxon>Pseudomonadota</taxon>
        <taxon>Alphaproteobacteria</taxon>
        <taxon>Hyphomicrobiales</taxon>
        <taxon>Xanthobacteraceae</taxon>
        <taxon>Ancylobacter</taxon>
    </lineage>
</organism>
<dbReference type="Pfam" id="PF05378">
    <property type="entry name" value="Hydant_A_N"/>
    <property type="match status" value="1"/>
</dbReference>
<keyword evidence="5" id="KW-1185">Reference proteome</keyword>
<evidence type="ECO:0000259" key="1">
    <source>
        <dbReference type="Pfam" id="PF01968"/>
    </source>
</evidence>
<dbReference type="Proteomes" id="UP001235094">
    <property type="component" value="Unassembled WGS sequence"/>
</dbReference>
<dbReference type="InterPro" id="IPR049517">
    <property type="entry name" value="ACX-like_C"/>
</dbReference>
<keyword evidence="4" id="KW-0378">Hydrolase</keyword>
<dbReference type="InterPro" id="IPR002821">
    <property type="entry name" value="Hydantoinase_A"/>
</dbReference>
<dbReference type="GO" id="GO:0047423">
    <property type="term" value="F:N-methylhydantoinase (ATP-hydrolyzing) activity"/>
    <property type="evidence" value="ECO:0007669"/>
    <property type="project" value="UniProtKB-EC"/>
</dbReference>
<dbReference type="EMBL" id="JAUSVR010000001">
    <property type="protein sequence ID" value="MDQ0509631.1"/>
    <property type="molecule type" value="Genomic_DNA"/>
</dbReference>
<dbReference type="RefSeq" id="WP_306888311.1">
    <property type="nucleotide sequence ID" value="NZ_JAUSVR010000001.1"/>
</dbReference>
<feature type="domain" description="Hydantoinase A/oxoprolinase" evidence="1">
    <location>
        <begin position="210"/>
        <end position="499"/>
    </location>
</feature>
<evidence type="ECO:0000259" key="3">
    <source>
        <dbReference type="Pfam" id="PF19278"/>
    </source>
</evidence>
<protein>
    <submittedName>
        <fullName evidence="4">N-methylhydantoinase A</fullName>
        <ecNumber evidence="4">3.5.2.14</ecNumber>
    </submittedName>
</protein>
<feature type="domain" description="Acetophenone carboxylase-like C-terminal" evidence="3">
    <location>
        <begin position="514"/>
        <end position="681"/>
    </location>
</feature>
<dbReference type="InterPro" id="IPR008040">
    <property type="entry name" value="Hydant_A_N"/>
</dbReference>
<name>A0ABU0LLQ3_9HYPH</name>